<dbReference type="Pfam" id="PF04074">
    <property type="entry name" value="DUF386"/>
    <property type="match status" value="1"/>
</dbReference>
<sequence length="159" mass="18724">MIFRKELLLDMLFANVSSLDLEDYKKLSQAVKFLENTDLTKTPLGRSHQDGETFYCQTLEYETEAIENFEFEIHEKRLDLHYIVEGEERIDVSPNSNYAVITDYNNERDIQYVKLSKDYNQVLLHKGDFVLIGMHEPHRTNGFIDKPTHVRKIVLKLGR</sequence>
<dbReference type="PATRIC" id="fig|1423813.3.peg.1418"/>
<dbReference type="Gene3D" id="2.60.120.370">
    <property type="entry name" value="YhcH/YjgK/YiaL"/>
    <property type="match status" value="1"/>
</dbReference>
<reference evidence="1 2" key="1">
    <citation type="journal article" date="2015" name="Genome Announc.">
        <title>Expanding the biotechnology potential of lactobacilli through comparative genomics of 213 strains and associated genera.</title>
        <authorList>
            <person name="Sun Z."/>
            <person name="Harris H.M."/>
            <person name="McCann A."/>
            <person name="Guo C."/>
            <person name="Argimon S."/>
            <person name="Zhang W."/>
            <person name="Yang X."/>
            <person name="Jeffery I.B."/>
            <person name="Cooney J.C."/>
            <person name="Kagawa T.F."/>
            <person name="Liu W."/>
            <person name="Song Y."/>
            <person name="Salvetti E."/>
            <person name="Wrobel A."/>
            <person name="Rasinkangas P."/>
            <person name="Parkhill J."/>
            <person name="Rea M.C."/>
            <person name="O'Sullivan O."/>
            <person name="Ritari J."/>
            <person name="Douillard F.P."/>
            <person name="Paul Ross R."/>
            <person name="Yang R."/>
            <person name="Briner A.E."/>
            <person name="Felis G.E."/>
            <person name="de Vos W.M."/>
            <person name="Barrangou R."/>
            <person name="Klaenhammer T.R."/>
            <person name="Caufield P.W."/>
            <person name="Cui Y."/>
            <person name="Zhang H."/>
            <person name="O'Toole P.W."/>
        </authorList>
    </citation>
    <scope>NUCLEOTIDE SEQUENCE [LARGE SCALE GENOMIC DNA]</scope>
    <source>
        <strain evidence="1 2">DSM 20634</strain>
    </source>
</reference>
<dbReference type="AlphaFoldDB" id="A0A0R2A3Y4"/>
<protein>
    <submittedName>
        <fullName evidence="1">Yhch yjgk yial family protein</fullName>
    </submittedName>
</protein>
<keyword evidence="2" id="KW-1185">Reference proteome</keyword>
<comment type="caution">
    <text evidence="1">The sequence shown here is derived from an EMBL/GenBank/DDBJ whole genome shotgun (WGS) entry which is preliminary data.</text>
</comment>
<dbReference type="STRING" id="1423813.FC26_GL001394"/>
<dbReference type="InterPro" id="IPR004375">
    <property type="entry name" value="NanQ/TabA/YiaL"/>
</dbReference>
<dbReference type="Proteomes" id="UP000051733">
    <property type="component" value="Unassembled WGS sequence"/>
</dbReference>
<dbReference type="PANTHER" id="PTHR34986">
    <property type="entry name" value="EVOLVED BETA-GALACTOSIDASE SUBUNIT BETA"/>
    <property type="match status" value="1"/>
</dbReference>
<dbReference type="NCBIfam" id="TIGR00022">
    <property type="entry name" value="YhcH/YjgK/YiaL family protein"/>
    <property type="match status" value="1"/>
</dbReference>
<accession>A0A0R2A3Y4</accession>
<gene>
    <name evidence="1" type="ORF">FC26_GL001394</name>
</gene>
<name>A0A0R2A3Y4_9LACO</name>
<dbReference type="EMBL" id="AYYY01000022">
    <property type="protein sequence ID" value="KRM61725.1"/>
    <property type="molecule type" value="Genomic_DNA"/>
</dbReference>
<organism evidence="1 2">
    <name type="scientific">Paucilactobacillus vaccinostercus DSM 20634</name>
    <dbReference type="NCBI Taxonomy" id="1423813"/>
    <lineage>
        <taxon>Bacteria</taxon>
        <taxon>Bacillati</taxon>
        <taxon>Bacillota</taxon>
        <taxon>Bacilli</taxon>
        <taxon>Lactobacillales</taxon>
        <taxon>Lactobacillaceae</taxon>
        <taxon>Paucilactobacillus</taxon>
    </lineage>
</organism>
<evidence type="ECO:0000313" key="2">
    <source>
        <dbReference type="Proteomes" id="UP000051733"/>
    </source>
</evidence>
<proteinExistence type="predicted"/>
<evidence type="ECO:0000313" key="1">
    <source>
        <dbReference type="EMBL" id="KRM61725.1"/>
    </source>
</evidence>
<dbReference type="InterPro" id="IPR037012">
    <property type="entry name" value="NanQ/TabA/YiaL_sf"/>
</dbReference>
<dbReference type="SUPFAM" id="SSF51197">
    <property type="entry name" value="Clavaminate synthase-like"/>
    <property type="match status" value="1"/>
</dbReference>
<dbReference type="PANTHER" id="PTHR34986:SF1">
    <property type="entry name" value="PROTEIN YIAL"/>
    <property type="match status" value="1"/>
</dbReference>
<dbReference type="GO" id="GO:0005829">
    <property type="term" value="C:cytosol"/>
    <property type="evidence" value="ECO:0007669"/>
    <property type="project" value="TreeGrafter"/>
</dbReference>